<reference evidence="6 7" key="2">
    <citation type="submission" date="2019-09" db="EMBL/GenBank/DDBJ databases">
        <authorList>
            <person name="Jin C."/>
        </authorList>
    </citation>
    <scope>NUCLEOTIDE SEQUENCE [LARGE SCALE GENOMIC DNA]</scope>
    <source>
        <strain evidence="6 7">BN140041</strain>
    </source>
</reference>
<dbReference type="Gene3D" id="1.10.10.60">
    <property type="entry name" value="Homeodomain-like"/>
    <property type="match status" value="1"/>
</dbReference>
<organism evidence="6 7">
    <name type="scientific">Nocardioides antri</name>
    <dbReference type="NCBI Taxonomy" id="2607659"/>
    <lineage>
        <taxon>Bacteria</taxon>
        <taxon>Bacillati</taxon>
        <taxon>Actinomycetota</taxon>
        <taxon>Actinomycetes</taxon>
        <taxon>Propionibacteriales</taxon>
        <taxon>Nocardioidaceae</taxon>
        <taxon>Nocardioides</taxon>
    </lineage>
</organism>
<dbReference type="InterPro" id="IPR009057">
    <property type="entry name" value="Homeodomain-like_sf"/>
</dbReference>
<dbReference type="InterPro" id="IPR036271">
    <property type="entry name" value="Tet_transcr_reg_TetR-rel_C_sf"/>
</dbReference>
<feature type="domain" description="HTH tetR-type" evidence="5">
    <location>
        <begin position="16"/>
        <end position="76"/>
    </location>
</feature>
<dbReference type="Gene3D" id="1.10.357.10">
    <property type="entry name" value="Tetracycline Repressor, domain 2"/>
    <property type="match status" value="1"/>
</dbReference>
<feature type="DNA-binding region" description="H-T-H motif" evidence="4">
    <location>
        <begin position="39"/>
        <end position="58"/>
    </location>
</feature>
<dbReference type="GO" id="GO:0003677">
    <property type="term" value="F:DNA binding"/>
    <property type="evidence" value="ECO:0007669"/>
    <property type="project" value="UniProtKB-UniRule"/>
</dbReference>
<accession>A0A5B1M1S6</accession>
<evidence type="ECO:0000256" key="4">
    <source>
        <dbReference type="PROSITE-ProRule" id="PRU00335"/>
    </source>
</evidence>
<gene>
    <name evidence="6" type="ORF">F0U47_12090</name>
</gene>
<evidence type="ECO:0000259" key="5">
    <source>
        <dbReference type="PROSITE" id="PS50977"/>
    </source>
</evidence>
<dbReference type="InterPro" id="IPR001647">
    <property type="entry name" value="HTH_TetR"/>
</dbReference>
<sequence>MATDAPVTDGRRVRGDATRKRVAREASMVATISGLDSITVGLLAERTGVSKSGILTVFGSREAIQVAAVAEARRIYQEVVLAPIWSEPAGAPRLRALLRSWVDYLHAGVFPGGCFIAATSVEYGHRTGPVADAVRRLKREWLDLLESELVAAGSESPEDDAFRIDAFLNAGNTQDQLSGADDWSGTERAVRLSLEVIPGT</sequence>
<proteinExistence type="predicted"/>
<keyword evidence="2 4" id="KW-0238">DNA-binding</keyword>
<dbReference type="Proteomes" id="UP000324351">
    <property type="component" value="Unassembled WGS sequence"/>
</dbReference>
<evidence type="ECO:0000313" key="6">
    <source>
        <dbReference type="EMBL" id="KAA1426711.1"/>
    </source>
</evidence>
<dbReference type="SUPFAM" id="SSF48498">
    <property type="entry name" value="Tetracyclin repressor-like, C-terminal domain"/>
    <property type="match status" value="1"/>
</dbReference>
<dbReference type="PROSITE" id="PS50977">
    <property type="entry name" value="HTH_TETR_2"/>
    <property type="match status" value="1"/>
</dbReference>
<dbReference type="SUPFAM" id="SSF46689">
    <property type="entry name" value="Homeodomain-like"/>
    <property type="match status" value="1"/>
</dbReference>
<dbReference type="AlphaFoldDB" id="A0A5B1M1S6"/>
<comment type="caution">
    <text evidence="6">The sequence shown here is derived from an EMBL/GenBank/DDBJ whole genome shotgun (WGS) entry which is preliminary data.</text>
</comment>
<dbReference type="RefSeq" id="WP_149750742.1">
    <property type="nucleotide sequence ID" value="NZ_VUJW01000006.1"/>
</dbReference>
<name>A0A5B1M1S6_9ACTN</name>
<keyword evidence="1" id="KW-0805">Transcription regulation</keyword>
<keyword evidence="7" id="KW-1185">Reference proteome</keyword>
<evidence type="ECO:0000256" key="1">
    <source>
        <dbReference type="ARBA" id="ARBA00023015"/>
    </source>
</evidence>
<dbReference type="EMBL" id="VUJW01000006">
    <property type="protein sequence ID" value="KAA1426711.1"/>
    <property type="molecule type" value="Genomic_DNA"/>
</dbReference>
<keyword evidence="3" id="KW-0804">Transcription</keyword>
<evidence type="ECO:0000256" key="3">
    <source>
        <dbReference type="ARBA" id="ARBA00023163"/>
    </source>
</evidence>
<dbReference type="InterPro" id="IPR011075">
    <property type="entry name" value="TetR_C"/>
</dbReference>
<dbReference type="PANTHER" id="PTHR47506">
    <property type="entry name" value="TRANSCRIPTIONAL REGULATORY PROTEIN"/>
    <property type="match status" value="1"/>
</dbReference>
<evidence type="ECO:0000313" key="7">
    <source>
        <dbReference type="Proteomes" id="UP000324351"/>
    </source>
</evidence>
<evidence type="ECO:0000256" key="2">
    <source>
        <dbReference type="ARBA" id="ARBA00023125"/>
    </source>
</evidence>
<dbReference type="PANTHER" id="PTHR47506:SF6">
    <property type="entry name" value="HTH-TYPE TRANSCRIPTIONAL REPRESSOR NEMR"/>
    <property type="match status" value="1"/>
</dbReference>
<reference evidence="6 7" key="1">
    <citation type="submission" date="2019-09" db="EMBL/GenBank/DDBJ databases">
        <title>Nocardioides panacisoli sp. nov., isolated from the soil of a ginseng field.</title>
        <authorList>
            <person name="Cho C."/>
        </authorList>
    </citation>
    <scope>NUCLEOTIDE SEQUENCE [LARGE SCALE GENOMIC DNA]</scope>
    <source>
        <strain evidence="6 7">BN140041</strain>
    </source>
</reference>
<dbReference type="Pfam" id="PF16925">
    <property type="entry name" value="TetR_C_13"/>
    <property type="match status" value="1"/>
</dbReference>
<protein>
    <submittedName>
        <fullName evidence="6">TetR/AcrR family transcriptional regulator</fullName>
    </submittedName>
</protein>